<evidence type="ECO:0000259" key="8">
    <source>
        <dbReference type="Pfam" id="PF23385"/>
    </source>
</evidence>
<evidence type="ECO:0000259" key="7">
    <source>
        <dbReference type="Pfam" id="PF23383"/>
    </source>
</evidence>
<dbReference type="Gene3D" id="2.130.10.10">
    <property type="entry name" value="YVTN repeat-like/Quinoprotein amine dehydrogenase"/>
    <property type="match status" value="1"/>
</dbReference>
<keyword evidence="2" id="KW-0853">WD repeat</keyword>
<keyword evidence="3" id="KW-0677">Repeat</keyword>
<protein>
    <recommendedName>
        <fullName evidence="12">Intraflagellar transport protein 140</fullName>
    </recommendedName>
</protein>
<dbReference type="SUPFAM" id="SSF48452">
    <property type="entry name" value="TPR-like"/>
    <property type="match status" value="1"/>
</dbReference>
<dbReference type="InterPro" id="IPR056155">
    <property type="entry name" value="Beta-prop_IFT140_2nd"/>
</dbReference>
<dbReference type="InterPro" id="IPR056168">
    <property type="entry name" value="TPR_IF140/IFT172/WDR19"/>
</dbReference>
<organism evidence="11">
    <name type="scientific">Emiliania huxleyi</name>
    <name type="common">Coccolithophore</name>
    <name type="synonym">Pontosphaera huxleyi</name>
    <dbReference type="NCBI Taxonomy" id="2903"/>
    <lineage>
        <taxon>Eukaryota</taxon>
        <taxon>Haptista</taxon>
        <taxon>Haptophyta</taxon>
        <taxon>Prymnesiophyceae</taxon>
        <taxon>Isochrysidales</taxon>
        <taxon>Noelaerhabdaceae</taxon>
        <taxon>Emiliania</taxon>
    </lineage>
</organism>
<dbReference type="SUPFAM" id="SSF50978">
    <property type="entry name" value="WD40 repeat-like"/>
    <property type="match status" value="1"/>
</dbReference>
<dbReference type="PANTHER" id="PTHR15722">
    <property type="entry name" value="IFT140/172-RELATED"/>
    <property type="match status" value="1"/>
</dbReference>
<proteinExistence type="predicted"/>
<gene>
    <name evidence="11" type="ORF">EHUX00137_LOCUS35480</name>
</gene>
<feature type="domain" description="IF140 C-terminal TPR" evidence="9">
    <location>
        <begin position="1135"/>
        <end position="1256"/>
    </location>
</feature>
<reference evidence="11" key="1">
    <citation type="submission" date="2021-01" db="EMBL/GenBank/DDBJ databases">
        <authorList>
            <person name="Corre E."/>
            <person name="Pelletier E."/>
            <person name="Niang G."/>
            <person name="Scheremetjew M."/>
            <person name="Finn R."/>
            <person name="Kale V."/>
            <person name="Holt S."/>
            <person name="Cochrane G."/>
            <person name="Meng A."/>
            <person name="Brown T."/>
            <person name="Cohen L."/>
        </authorList>
    </citation>
    <scope>NUCLEOTIDE SEQUENCE</scope>
    <source>
        <strain evidence="11">379</strain>
    </source>
</reference>
<dbReference type="Pfam" id="PF24762">
    <property type="entry name" value="TPR_IF140-IFT172"/>
    <property type="match status" value="1"/>
</dbReference>
<keyword evidence="5" id="KW-0966">Cell projection</keyword>
<dbReference type="InterPro" id="IPR056156">
    <property type="entry name" value="TPR_IF140_C"/>
</dbReference>
<evidence type="ECO:0000256" key="3">
    <source>
        <dbReference type="ARBA" id="ARBA00022737"/>
    </source>
</evidence>
<dbReference type="Pfam" id="PF23383">
    <property type="entry name" value="Beta-prop_IFT140_1st"/>
    <property type="match status" value="1"/>
</dbReference>
<dbReference type="EMBL" id="HBIR01045424">
    <property type="protein sequence ID" value="CAE0579255.1"/>
    <property type="molecule type" value="Transcribed_RNA"/>
</dbReference>
<comment type="subcellular location">
    <subcellularLocation>
        <location evidence="1">Cell projection</location>
        <location evidence="1">Cilium</location>
    </subcellularLocation>
</comment>
<dbReference type="PANTHER" id="PTHR15722:SF7">
    <property type="entry name" value="INTRAFLAGELLAR TRANSPORT PROTEIN 140 HOMOLOG"/>
    <property type="match status" value="1"/>
</dbReference>
<evidence type="ECO:0000256" key="5">
    <source>
        <dbReference type="ARBA" id="ARBA00023273"/>
    </source>
</evidence>
<dbReference type="Pfam" id="PF24760">
    <property type="entry name" value="TPR_IF140_C"/>
    <property type="match status" value="1"/>
</dbReference>
<evidence type="ECO:0000256" key="6">
    <source>
        <dbReference type="SAM" id="MobiDB-lite"/>
    </source>
</evidence>
<dbReference type="Pfam" id="PF23385">
    <property type="entry name" value="Beta-prop_IFT140_2nd"/>
    <property type="match status" value="1"/>
</dbReference>
<feature type="region of interest" description="Disordered" evidence="6">
    <location>
        <begin position="1278"/>
        <end position="1314"/>
    </location>
</feature>
<dbReference type="GO" id="GO:0036064">
    <property type="term" value="C:ciliary basal body"/>
    <property type="evidence" value="ECO:0007669"/>
    <property type="project" value="TreeGrafter"/>
</dbReference>
<keyword evidence="4" id="KW-0969">Cilium</keyword>
<dbReference type="InterPro" id="IPR056154">
    <property type="entry name" value="Beta-prop_IFT140_1st"/>
</dbReference>
<evidence type="ECO:0000256" key="1">
    <source>
        <dbReference type="ARBA" id="ARBA00004138"/>
    </source>
</evidence>
<dbReference type="GO" id="GO:0005930">
    <property type="term" value="C:axoneme"/>
    <property type="evidence" value="ECO:0007669"/>
    <property type="project" value="TreeGrafter"/>
</dbReference>
<accession>A0A7S3TBH1</accession>
<evidence type="ECO:0000256" key="2">
    <source>
        <dbReference type="ARBA" id="ARBA00022574"/>
    </source>
</evidence>
<feature type="domain" description="IF140/IFT172/WDR19 TPR" evidence="10">
    <location>
        <begin position="638"/>
        <end position="1127"/>
    </location>
</feature>
<dbReference type="InterPro" id="IPR011990">
    <property type="entry name" value="TPR-like_helical_dom_sf"/>
</dbReference>
<evidence type="ECO:0000256" key="4">
    <source>
        <dbReference type="ARBA" id="ARBA00023069"/>
    </source>
</evidence>
<dbReference type="Gene3D" id="1.25.40.470">
    <property type="match status" value="3"/>
</dbReference>
<evidence type="ECO:0008006" key="12">
    <source>
        <dbReference type="Google" id="ProtNLM"/>
    </source>
</evidence>
<evidence type="ECO:0000259" key="9">
    <source>
        <dbReference type="Pfam" id="PF24760"/>
    </source>
</evidence>
<dbReference type="GO" id="GO:0035721">
    <property type="term" value="P:intraciliary retrograde transport"/>
    <property type="evidence" value="ECO:0007669"/>
    <property type="project" value="TreeGrafter"/>
</dbReference>
<evidence type="ECO:0000259" key="10">
    <source>
        <dbReference type="Pfam" id="PF24762"/>
    </source>
</evidence>
<feature type="compositionally biased region" description="Acidic residues" evidence="6">
    <location>
        <begin position="1302"/>
        <end position="1314"/>
    </location>
</feature>
<feature type="domain" description="IFT140 second beta-propeller" evidence="8">
    <location>
        <begin position="277"/>
        <end position="579"/>
    </location>
</feature>
<sequence length="1314" mass="142226">MSAALCLQVDSRGRPSTVCSYKPASLGGLSHAISRTAGKVKKLVTSVFAAPDCPPFYVAGPAGAVCHATDTGQCNEVIADLGAPVLAMLYDGGSDLLVCMLANSFLCTFKLANNKPTPKTKVKLAMGKGGLQGASWAAPGHLALACSDSLVRLHIVPEGDHYNLLLADVPGAAALGGETGSVVAVSHDPLRGSLAAATREGVAVVWRLIGGEGGMMEEAERAWAPLAPVALGKDRSATALGFGPGEGLLACQYTSGDRSGLCLLPETKLTRTHHGDWALLQTSAHTARVEHLSSGATRLLQTKMRVLGGALYGNVAVLWSGARIEVYEFDESDPSPDEPRLLGEFDSAAHPVALWDDKLFLCVGDRIELSNFAGSIEGSVGLSDAEGQPTCVHIAGRARRGAYLAVGTSTGFVKAWEISRTEARQHVSGRQLVASGPARITSIAITTDGARMSALLETQHTHKSAGNPAAGSASRASWVRSQGLRVYVAETDAVQVHDFGASHRMPQSHHWDPVETMLLAVDTRPTASAPSRSAPLEVTTLFSTPDGGLKVRDSLAPDVPDATFEGLLGLTVPRFHLVRADSLEVVAHESEERAGHKKAAEEARLVHALLLREFDGMEDVDAATSHALISFSYHLVLGQMDEAHRAVRNIKAASVWENMASMCVQTRRIDVAEVCLGNMGHARGARAIREAIGLRSDPEVCAGILAVQLGQLGQAAEMYESSGRHDLLNELRQAKGEWGAAIALAEEKDRIHLRSTHYSYARALEAEGKLEEAIEHYEKAGAHRTEVPRMLFDAEQTSKLQEYVDRKDDAALSKWWAQYCESNGAFDKALDYYQHAKDHLATVRILCFHNKLEAAAEVVAQSSDAAAAYHLAKACEERGQVKEAVQFFQRAGRSNHAVRLAKEHGMASELRLLAQQAPPKVMAEAAEHLEQRGMFDQAIQLYSQSGNMSRALDLCFKHNQFEALREIADHLSADADPALLRKVGDFFLEHGQFDKAVRLFSIAGETKRAIELCTVHNVPISEELAERLCPELGQRGAETEGARQALLLQIAKCCKRQGNYHLACKKYTQAGDKVKGMRCLLKSGDTDKIVFFAGVSRAREIYILAANYLQNLDWHSDAEILKNIVAFYNKGKAFESLSAFYDMCAQVEIDEYRDYEKAASALNEALTHMGKARNAPDGAARMAALQSKIAHVTGFVAARKMVKSNPDEMIRRCHALLGEPDCEEAIRVGDVFALMIEWFYSQQEFARAHALIEQMRDRSILLSPYLDSEMIQEICAAMGVPPPPEGPSQRGGGQPEPGGHDDMDECIEGGDDDE</sequence>
<name>A0A7S3TBH1_EMIHU</name>
<evidence type="ECO:0000313" key="11">
    <source>
        <dbReference type="EMBL" id="CAE0579255.1"/>
    </source>
</evidence>
<dbReference type="GO" id="GO:0030991">
    <property type="term" value="C:intraciliary transport particle A"/>
    <property type="evidence" value="ECO:0007669"/>
    <property type="project" value="TreeGrafter"/>
</dbReference>
<feature type="domain" description="IFT140 first beta-propeller" evidence="7">
    <location>
        <begin position="52"/>
        <end position="252"/>
    </location>
</feature>
<dbReference type="InterPro" id="IPR015943">
    <property type="entry name" value="WD40/YVTN_repeat-like_dom_sf"/>
</dbReference>
<dbReference type="InterPro" id="IPR036322">
    <property type="entry name" value="WD40_repeat_dom_sf"/>
</dbReference>